<name>H8I8X6_METCZ</name>
<dbReference type="AlphaFoldDB" id="H8I8X6"/>
<protein>
    <submittedName>
        <fullName evidence="2">Uncharacterized protein</fullName>
    </submittedName>
</protein>
<evidence type="ECO:0000313" key="3">
    <source>
        <dbReference type="Proteomes" id="UP000005233"/>
    </source>
</evidence>
<dbReference type="RefSeq" id="WP_014406278.1">
    <property type="nucleotide sequence ID" value="NC_017034.1"/>
</dbReference>
<reference evidence="2 3" key="1">
    <citation type="journal article" date="2012" name="J. Bacteriol.">
        <title>Complete genome sequence of a thermophilic methanogen, Methanocella conradii HZ254, isolated from Chinese rice field soil.</title>
        <authorList>
            <person name="Lu Z."/>
            <person name="Lu Y."/>
        </authorList>
    </citation>
    <scope>NUCLEOTIDE SEQUENCE [LARGE SCALE GENOMIC DNA]</scope>
    <source>
        <strain evidence="3">DSM 24694 / JCM 17849 / CGMCC 1.5162 / HZ254</strain>
    </source>
</reference>
<organism evidence="2 3">
    <name type="scientific">Methanocella conradii (strain DSM 24694 / JCM 17849 / CGMCC 1.5162 / HZ254)</name>
    <dbReference type="NCBI Taxonomy" id="1041930"/>
    <lineage>
        <taxon>Archaea</taxon>
        <taxon>Methanobacteriati</taxon>
        <taxon>Methanobacteriota</taxon>
        <taxon>Stenosarchaea group</taxon>
        <taxon>Methanomicrobia</taxon>
        <taxon>Methanocellales</taxon>
        <taxon>Methanocellaceae</taxon>
        <taxon>Methanocella</taxon>
    </lineage>
</organism>
<feature type="coiled-coil region" evidence="1">
    <location>
        <begin position="102"/>
        <end position="129"/>
    </location>
</feature>
<gene>
    <name evidence="2" type="ordered locus">Mtc_1701</name>
</gene>
<accession>H8I8X6</accession>
<evidence type="ECO:0000313" key="2">
    <source>
        <dbReference type="EMBL" id="AFD00447.1"/>
    </source>
</evidence>
<dbReference type="STRING" id="1041930.Mtc_1701"/>
<evidence type="ECO:0000256" key="1">
    <source>
        <dbReference type="SAM" id="Coils"/>
    </source>
</evidence>
<dbReference type="eggNOG" id="arCOG00679">
    <property type="taxonomic scope" value="Archaea"/>
</dbReference>
<proteinExistence type="predicted"/>
<keyword evidence="3" id="KW-1185">Reference proteome</keyword>
<dbReference type="EMBL" id="CP003243">
    <property type="protein sequence ID" value="AFD00447.1"/>
    <property type="molecule type" value="Genomic_DNA"/>
</dbReference>
<dbReference type="KEGG" id="mez:Mtc_1701"/>
<dbReference type="GeneID" id="70537892"/>
<keyword evidence="1" id="KW-0175">Coiled coil</keyword>
<dbReference type="HOGENOM" id="CLU_1375515_0_0_2"/>
<dbReference type="Proteomes" id="UP000005233">
    <property type="component" value="Chromosome"/>
</dbReference>
<sequence>MVMYMLVRKTVRIPVHYGTTRSKLDRLNKLTARLAYCISLINDLITMDTRLDRKTVRKQVKENGIAAKTGLSAGFVDRCVDKVLWAWRSYKDRCDEWEYRYNRALEELQNAGDDEREKLENKVKKLEKSKPSPPVFDHKVSCRLDYRTGRIEEGENSFLLWMHVSTLKKGETMDVPLNPSYWHLKQLEGVMVDDFEII</sequence>